<sequence>MRVMLLSTPFPSHFSPMIPLAWALRAAGHEVRVVAQPDVVDLAHEAGLCTATVGERYYAFDNVRALARAGGLGGAASGRTASPASSAMLWYFHAGYLLPRYLEFARSWRPDLIVSEQFELTGTIIAAVLGIPSIRHRWGIDPLSDTIRAVSKTALLAACLRHGLDGLPEPTLLLDPCPPTLQIPGVTPGLPIRHVPYNGPGGVPEWLDDRRADRRVCVSLGRWTLKLGGIPLLRGICEAFDGMDEVEAVVTADAESAAELGPVPKSVRVVPPTPLHLFLDGCDAVVHHCGANTAMTVAGSGKPQVILPQLGDEYAAANRVAAVEAAVTIEDGDRQRDPAVLRAALDQVLADPRHAKAAAAIGAEMAAMPSPALVVTDLATALR</sequence>
<dbReference type="STRING" id="589385.SAMN05421504_1011283"/>
<feature type="domain" description="Erythromycin biosynthesis protein CIII-like C-terminal" evidence="4">
    <location>
        <begin position="246"/>
        <end position="378"/>
    </location>
</feature>
<dbReference type="Pfam" id="PF06722">
    <property type="entry name" value="EryCIII-like_C"/>
    <property type="match status" value="1"/>
</dbReference>
<dbReference type="Pfam" id="PF21036">
    <property type="entry name" value="EryCIII-like_N"/>
    <property type="match status" value="1"/>
</dbReference>
<keyword evidence="2" id="KW-0328">Glycosyltransferase</keyword>
<evidence type="ECO:0000259" key="4">
    <source>
        <dbReference type="Pfam" id="PF06722"/>
    </source>
</evidence>
<evidence type="ECO:0000313" key="7">
    <source>
        <dbReference type="Proteomes" id="UP000199515"/>
    </source>
</evidence>
<dbReference type="OrthoDB" id="5488434at2"/>
<keyword evidence="3 6" id="KW-0808">Transferase</keyword>
<dbReference type="InterPro" id="IPR010610">
    <property type="entry name" value="EryCIII-like_C"/>
</dbReference>
<dbReference type="GO" id="GO:0016758">
    <property type="term" value="F:hexosyltransferase activity"/>
    <property type="evidence" value="ECO:0007669"/>
    <property type="project" value="UniProtKB-ARBA"/>
</dbReference>
<reference evidence="6 7" key="1">
    <citation type="submission" date="2016-10" db="EMBL/GenBank/DDBJ databases">
        <authorList>
            <person name="de Groot N.N."/>
        </authorList>
    </citation>
    <scope>NUCLEOTIDE SEQUENCE [LARGE SCALE GENOMIC DNA]</scope>
    <source>
        <strain evidence="6 7">CPCC 202699</strain>
    </source>
</reference>
<evidence type="ECO:0000313" key="6">
    <source>
        <dbReference type="EMBL" id="SDW69854.1"/>
    </source>
</evidence>
<dbReference type="EMBL" id="FNON01000001">
    <property type="protein sequence ID" value="SDW69854.1"/>
    <property type="molecule type" value="Genomic_DNA"/>
</dbReference>
<name>A0A1H2VPF3_9PSEU</name>
<dbReference type="PANTHER" id="PTHR48050">
    <property type="entry name" value="STEROL 3-BETA-GLUCOSYLTRANSFERASE"/>
    <property type="match status" value="1"/>
</dbReference>
<dbReference type="GO" id="GO:0008194">
    <property type="term" value="F:UDP-glycosyltransferase activity"/>
    <property type="evidence" value="ECO:0007669"/>
    <property type="project" value="InterPro"/>
</dbReference>
<evidence type="ECO:0000256" key="1">
    <source>
        <dbReference type="ARBA" id="ARBA00006962"/>
    </source>
</evidence>
<dbReference type="PANTHER" id="PTHR48050:SF13">
    <property type="entry name" value="STEROL 3-BETA-GLUCOSYLTRANSFERASE UGT80A2"/>
    <property type="match status" value="1"/>
</dbReference>
<evidence type="ECO:0000256" key="3">
    <source>
        <dbReference type="ARBA" id="ARBA00022679"/>
    </source>
</evidence>
<evidence type="ECO:0000259" key="5">
    <source>
        <dbReference type="Pfam" id="PF21036"/>
    </source>
</evidence>
<dbReference type="InterPro" id="IPR048284">
    <property type="entry name" value="EryCIII-like_N"/>
</dbReference>
<dbReference type="AlphaFoldDB" id="A0A1H2VPF3"/>
<proteinExistence type="inferred from homology"/>
<dbReference type="GO" id="GO:0017000">
    <property type="term" value="P:antibiotic biosynthetic process"/>
    <property type="evidence" value="ECO:0007669"/>
    <property type="project" value="UniProtKB-ARBA"/>
</dbReference>
<feature type="domain" description="Erythromycin biosynthesis protein CIII-like N-terminal" evidence="5">
    <location>
        <begin position="22"/>
        <end position="221"/>
    </location>
</feature>
<dbReference type="CDD" id="cd03784">
    <property type="entry name" value="GT1_Gtf-like"/>
    <property type="match status" value="1"/>
</dbReference>
<organism evidence="6 7">
    <name type="scientific">Amycolatopsis xylanica</name>
    <dbReference type="NCBI Taxonomy" id="589385"/>
    <lineage>
        <taxon>Bacteria</taxon>
        <taxon>Bacillati</taxon>
        <taxon>Actinomycetota</taxon>
        <taxon>Actinomycetes</taxon>
        <taxon>Pseudonocardiales</taxon>
        <taxon>Pseudonocardiaceae</taxon>
        <taxon>Amycolatopsis</taxon>
    </lineage>
</organism>
<dbReference type="Proteomes" id="UP000199515">
    <property type="component" value="Unassembled WGS sequence"/>
</dbReference>
<dbReference type="InterPro" id="IPR050426">
    <property type="entry name" value="Glycosyltransferase_28"/>
</dbReference>
<accession>A0A1H2VPF3</accession>
<gene>
    <name evidence="6" type="ORF">SAMN05421504_1011283</name>
</gene>
<dbReference type="SUPFAM" id="SSF53756">
    <property type="entry name" value="UDP-Glycosyltransferase/glycogen phosphorylase"/>
    <property type="match status" value="1"/>
</dbReference>
<comment type="similarity">
    <text evidence="1">Belongs to the glycosyltransferase 28 family.</text>
</comment>
<dbReference type="InterPro" id="IPR002213">
    <property type="entry name" value="UDP_glucos_trans"/>
</dbReference>
<dbReference type="Gene3D" id="3.40.50.2000">
    <property type="entry name" value="Glycogen Phosphorylase B"/>
    <property type="match status" value="2"/>
</dbReference>
<dbReference type="RefSeq" id="WP_091287562.1">
    <property type="nucleotide sequence ID" value="NZ_FNON01000001.1"/>
</dbReference>
<keyword evidence="7" id="KW-1185">Reference proteome</keyword>
<evidence type="ECO:0000256" key="2">
    <source>
        <dbReference type="ARBA" id="ARBA00022676"/>
    </source>
</evidence>
<protein>
    <submittedName>
        <fullName evidence="6">Glycosyltransferase</fullName>
    </submittedName>
</protein>